<protein>
    <submittedName>
        <fullName evidence="3">S-layer homology domain-containing protein</fullName>
    </submittedName>
</protein>
<dbReference type="Pfam" id="PF12733">
    <property type="entry name" value="Cadherin-like"/>
    <property type="match status" value="1"/>
</dbReference>
<feature type="domain" description="SLH" evidence="2">
    <location>
        <begin position="1556"/>
        <end position="1616"/>
    </location>
</feature>
<dbReference type="Pfam" id="PF00395">
    <property type="entry name" value="SLH"/>
    <property type="match status" value="3"/>
</dbReference>
<reference evidence="3" key="1">
    <citation type="submission" date="2020-09" db="EMBL/GenBank/DDBJ databases">
        <title>A novel bacterium of genus Paenibacillus, isolated from South China Sea.</title>
        <authorList>
            <person name="Huang H."/>
            <person name="Mo K."/>
            <person name="Hu Y."/>
        </authorList>
    </citation>
    <scope>NUCLEOTIDE SEQUENCE</scope>
    <source>
        <strain evidence="3">IB182363</strain>
    </source>
</reference>
<sequence length="1616" mass="173965">MLKRKISLVLIAALLFSLIHQFSIGTVYAADANARAVFGTGIYAKELFLGGKYMELGISQWGDFGTEGAKPANFTGTKVRKTIGMSADHDGFGTGKDLPIDYYLPGTMEERFAVGYKIGTKTFANSNSALMKTKSMPTTVENESDLAAGLLQAKVVSTWKDTMEITQVISFKVDDKIFRNDVTIKNISSDTWDSARYMRTLDPDNTKDVGGEFPTSNTITHTVADDGIAVVKAETYNINDPLYKAFNSRAPIFFYSKDPAAKGSIFGFTNTNPYAPDAYDNAKAKGYNVKADQAITMTWESNKLAPNESQTYTYYTSLDERGPDSVLTELEKDAGFKETKANDGTVAGTQRVVIKGGTLSPVIDPAKLTINNLPTRLKIGSVTRVSDTILEFTLSETDKAINHGSEYSITNASLTIGKENLVVGIKDYTTETFPITFIDQARAYISESNVTEATYGSGAINGSVTVTITDGVLEKDITKTDITVDKLPAGLDYTVERLSDKEFRLTFTGTAADPVSVSDASVTIASGKVAGSNGINLKTNTFNIDFYKKPYLFVENPVLKESTRNDGTFDEPIILKLVNGKFEDPTVAAAVYSINLPAGLSIGDVIRNNDTQLTIILTGSTTPASVTDNVYFGVDKSKVIPGMPEWHVTGDKVFSNTISFLFTDDYPSISLGEKAIHVNPDDTITEKLTVKLQNGTFDPGVAASHVKINNLPEGIEIDTVTLKSGSTTELEISFKVSESAKLEPASAFASVQIHPSVVVGATGPLTSETFAFNPAKADTVTWDMIKKFNSVQEAVRTDLKLLAEVIGGPVTWTSSNPAVIDTNGTVTRPAGKDEPVTLTATFTRGGTTVSEVFNVVVKKAPERLELIDVTVDDATPNQAKLTFNQDIAGALSAEDFKSFTIDGRKVIAATIDGDKAVVTFDEPLSPAPKNPLVVEYDQNEGNIVSAEDADNELSPISAGDQTGIKATNNIVPLQIVTSYVEDGKLKLIFNKPVDEAGLDLTGLEFGGKPVKAPFSVKGNEVVVALPEDVAGNVLTYVPGNIQHKDNPNNKLGQLLPGIDLGVGQIYIDPRGKLTDNGLGVVSSDGVTKLSPAFDQQIPNGYKATVPHYVDSVNLDPIPASATGTVVIVSVNGKEVDKASDKLPLWYGVNKITVGIYDKNNPNILLGQYEITIIREDEESDNTGTAPIGTGIGGGTPPKNGDIISSVNDNTREFATGKATTEGGRTVTTVQIDAGKLNDILAQGNAQKLAIRVPNEGDVEIQGLTAEQVKRIADSGSSLEIGNLLAIYPVPGGQLDFNAISNNLNGAKLGDIAVHVDIKRSPESLIDSAHSKATAEGYELLVDPVDLRLTFTTDGKTTDTDRLNGYAARYIALPEGIDPNRITTGVVINPDGTMFHLPTVVTKLNNRYFALINDLRSNGTYSVIWNPKDFDDVKNHWARTDVNNIAARLDLAGTGNNRFSPDRNIIRSEFATIVATGMGLMRQNVLENQFEDVNKSDWYHDGVSIASEFEIVLGYDDGLFHGGRNITREQGIAMIARAFNLVEPQRFMSPAEIDATLLKFGDADNVSGWAKEVVAKMVAAGIVEGEDGQLLNPQDYMSRAEAAALMRRLLQMTNLID</sequence>
<evidence type="ECO:0000313" key="4">
    <source>
        <dbReference type="Proteomes" id="UP000639396"/>
    </source>
</evidence>
<feature type="signal peptide" evidence="1">
    <location>
        <begin position="1"/>
        <end position="29"/>
    </location>
</feature>
<keyword evidence="1" id="KW-0732">Signal</keyword>
<feature type="chain" id="PRO_5037393177" evidence="1">
    <location>
        <begin position="30"/>
        <end position="1616"/>
    </location>
</feature>
<dbReference type="RefSeq" id="WP_190928900.1">
    <property type="nucleotide sequence ID" value="NZ_JACXJA010000018.1"/>
</dbReference>
<dbReference type="Pfam" id="PF20578">
    <property type="entry name" value="aBig_2"/>
    <property type="match status" value="1"/>
</dbReference>
<name>A0A927H0L5_9BACL</name>
<evidence type="ECO:0000313" key="3">
    <source>
        <dbReference type="EMBL" id="MBD2863267.1"/>
    </source>
</evidence>
<feature type="domain" description="SLH" evidence="2">
    <location>
        <begin position="1485"/>
        <end position="1548"/>
    </location>
</feature>
<feature type="domain" description="SLH" evidence="2">
    <location>
        <begin position="1424"/>
        <end position="1484"/>
    </location>
</feature>
<accession>A0A927H0L5</accession>
<dbReference type="InterPro" id="IPR001119">
    <property type="entry name" value="SLH_dom"/>
</dbReference>
<dbReference type="InterPro" id="IPR046780">
    <property type="entry name" value="aBig_2"/>
</dbReference>
<evidence type="ECO:0000259" key="2">
    <source>
        <dbReference type="PROSITE" id="PS51272"/>
    </source>
</evidence>
<dbReference type="PANTHER" id="PTHR43308">
    <property type="entry name" value="OUTER MEMBRANE PROTEIN ALPHA-RELATED"/>
    <property type="match status" value="1"/>
</dbReference>
<dbReference type="PROSITE" id="PS51272">
    <property type="entry name" value="SLH"/>
    <property type="match status" value="3"/>
</dbReference>
<proteinExistence type="predicted"/>
<dbReference type="PANTHER" id="PTHR43308:SF5">
    <property type="entry name" value="S-LAYER PROTEIN _ PEPTIDOGLYCAN ENDO-BETA-N-ACETYLGLUCOSAMINIDASE"/>
    <property type="match status" value="1"/>
</dbReference>
<gene>
    <name evidence="3" type="ORF">IDH45_14840</name>
</gene>
<dbReference type="InterPro" id="IPR051465">
    <property type="entry name" value="Cell_Envelope_Struct_Comp"/>
</dbReference>
<keyword evidence="4" id="KW-1185">Reference proteome</keyword>
<dbReference type="Proteomes" id="UP000639396">
    <property type="component" value="Unassembled WGS sequence"/>
</dbReference>
<evidence type="ECO:0000256" key="1">
    <source>
        <dbReference type="SAM" id="SignalP"/>
    </source>
</evidence>
<dbReference type="InterPro" id="IPR025883">
    <property type="entry name" value="Cadherin-like_domain"/>
</dbReference>
<organism evidence="3 4">
    <name type="scientific">Paenibacillus oceani</name>
    <dbReference type="NCBI Taxonomy" id="2772510"/>
    <lineage>
        <taxon>Bacteria</taxon>
        <taxon>Bacillati</taxon>
        <taxon>Bacillota</taxon>
        <taxon>Bacilli</taxon>
        <taxon>Bacillales</taxon>
        <taxon>Paenibacillaceae</taxon>
        <taxon>Paenibacillus</taxon>
    </lineage>
</organism>
<dbReference type="EMBL" id="JACXJA010000018">
    <property type="protein sequence ID" value="MBD2863267.1"/>
    <property type="molecule type" value="Genomic_DNA"/>
</dbReference>
<comment type="caution">
    <text evidence="3">The sequence shown here is derived from an EMBL/GenBank/DDBJ whole genome shotgun (WGS) entry which is preliminary data.</text>
</comment>